<dbReference type="PROSITE" id="PS00455">
    <property type="entry name" value="AMP_BINDING"/>
    <property type="match status" value="1"/>
</dbReference>
<evidence type="ECO:0000313" key="8">
    <source>
        <dbReference type="Proteomes" id="UP000248856"/>
    </source>
</evidence>
<feature type="non-terminal residue" evidence="7">
    <location>
        <position position="1"/>
    </location>
</feature>
<organism evidence="7 8">
    <name type="scientific">Paracidovorax anthurii</name>
    <dbReference type="NCBI Taxonomy" id="78229"/>
    <lineage>
        <taxon>Bacteria</taxon>
        <taxon>Pseudomonadati</taxon>
        <taxon>Pseudomonadota</taxon>
        <taxon>Betaproteobacteria</taxon>
        <taxon>Burkholderiales</taxon>
        <taxon>Comamonadaceae</taxon>
        <taxon>Paracidovorax</taxon>
    </lineage>
</organism>
<comment type="similarity">
    <text evidence="2">Belongs to the ATP-dependent AMP-binding enzyme family.</text>
</comment>
<dbReference type="Pfam" id="PF13193">
    <property type="entry name" value="AMP-binding_C"/>
    <property type="match status" value="1"/>
</dbReference>
<dbReference type="InterPro" id="IPR001031">
    <property type="entry name" value="Thioesterase"/>
</dbReference>
<evidence type="ECO:0000256" key="4">
    <source>
        <dbReference type="ARBA" id="ARBA00022553"/>
    </source>
</evidence>
<dbReference type="Gene3D" id="3.30.559.10">
    <property type="entry name" value="Chloramphenicol acetyltransferase-like domain"/>
    <property type="match status" value="1"/>
</dbReference>
<keyword evidence="3" id="KW-0596">Phosphopantetheine</keyword>
<dbReference type="FunFam" id="3.30.300.30:FF:000010">
    <property type="entry name" value="Enterobactin synthetase component F"/>
    <property type="match status" value="1"/>
</dbReference>
<dbReference type="Pfam" id="PF00501">
    <property type="entry name" value="AMP-binding"/>
    <property type="match status" value="1"/>
</dbReference>
<keyword evidence="5" id="KW-0677">Repeat</keyword>
<evidence type="ECO:0000256" key="1">
    <source>
        <dbReference type="ARBA" id="ARBA00001957"/>
    </source>
</evidence>
<dbReference type="EMBL" id="QLTA01000002">
    <property type="protein sequence ID" value="RAR86040.1"/>
    <property type="molecule type" value="Genomic_DNA"/>
</dbReference>
<dbReference type="PRINTS" id="PR00154">
    <property type="entry name" value="AMPBINDING"/>
</dbReference>
<dbReference type="CDD" id="cd12116">
    <property type="entry name" value="A_NRPS_Ta1_like"/>
    <property type="match status" value="1"/>
</dbReference>
<sequence>LLLTALGRALSAWSGRQKVLVELEGHGREDLFEGMDLSRTVGWFTSKYPVVLDASGTPEAALKRIKETLRAVPNHGLNHGLLRYLGASAHRDMVAALPRPQVLFNYLGQLDGSFEVGGAWQPAPESAGSSQDAESPLGVEFAVNGQVLDGLLSLSVTYSAARHDPAGVRAWMAGLHEELLVLVEHCTGGARGFTPSDVPLAGLTQSQIDRLPVDPDHLQDLYPLSPMQHGMLFHSRYDAAGSTYVNQLRVDIDGLDPERFAQSWREALARHDVLRTGFMPGEPLLQWVARNVPLPLEQHDWRRRDDIATALDDLAADALARGFDVSTPPLMRLTLVACPDGRHHFIWTHHHLLLDGWSVSLLLGEVLRHYRGLPMAAAPARYRDHIEWLGRRDLDQSRRYWEGLLAGVEEPAYLANGYRASDTGQGRVHLHLDAIESAPLQEAARRMRVTLNTLVQGAWAIVLAAQTGQSRAVFGATVAGRPDDLPGVQSMLGLFINTLPVCVSLQAGMRVEDWLRALQDQNLASREHEHTPLYEIQRWVGQGGRDLFDTVLVFENYPVDQALREQSDDGLAFAVPVLNEQVNYPLMLSVAANDTLALDFVYAKTHFDASDIQAYAACMRRLLRTLCEAQDVPLGELSLVGAAERAVLEAWDVNVCPGESAAPPLPWQVQAMAQVRPEAIAVSDGETRMSYRALEERANQLAHALIERGVEPGARVALAVTRGVDMVVSLLAILKAGAAYVPIDPDYPVQRVRDMLADSQASWLLTQAVLVAGLPQVAGVRPLELDSLDLSGASIQAPDIPLHAQDLAYLIYTSGSTGKPKGVMIPHGALVNFLGAMRGATGLTERDTLVAATSLSFDIAALELYLPLVTGGHCVVARRETTRDGAALAALLADSGASAFQATPAGWRALLAGGWRCPRPGFKGYCGGEALPVDLARALIGAGVDLCNLYGPTETTIWSACAPVVADAIEMGRPIDATALRVLDENLRPVWPGAVGELYIGGAGLARGYWQRAGLTAERFVADPFVAGERLYRAGDLVRRRVGGALEYLGRTDQQLKVRGYRIEAGEVEAALTQLSGVAQAVVVARGQEGGSQRLVGYVVAQAGVLLDTEALRAQLASHLPEQMVPSMLVVLPHLPLTPNGKLDRKALPEPEARPREYVEPQGTHEQILAGIWSEVLACERVGRHDNFFELGGHSLAAMRVLALARERLGTGLNFSLQDLMHAPTVAGLAAQSSSPLVLLNRVAPGAVLYCLHAGMGTVMDYLPLAQRLNGRCSVKGLVCRTLRDVDHQDRSLARMADDYAALIRRDQPEGPYLLAGWSLGGALAGLVAQRLEAQGARVALLALVDPALPGQDGAAARSWDSAFNEAAGLLFPEQAHAWTLPAETRNARLDEQAVRAVLDQVYVQSRGPRSSRYGLASPEDVARMFITGRALARASHGPQEALPQQLSRPVHCWWIASRSKEDRDVLHAQMRQCHRIEHEIETRHADIPRDRRLVEALARAVCEAVQEDCIASAGQTQAVGVVDDWVSSAAAGNG</sequence>
<dbReference type="Gene3D" id="2.30.38.10">
    <property type="entry name" value="Luciferase, Domain 3"/>
    <property type="match status" value="1"/>
</dbReference>
<dbReference type="InterPro" id="IPR020845">
    <property type="entry name" value="AMP-binding_CS"/>
</dbReference>
<dbReference type="OrthoDB" id="6297021at2"/>
<dbReference type="FunFam" id="1.10.1200.10:FF:000005">
    <property type="entry name" value="Nonribosomal peptide synthetase 1"/>
    <property type="match status" value="1"/>
</dbReference>
<dbReference type="PANTHER" id="PTHR45527:SF1">
    <property type="entry name" value="FATTY ACID SYNTHASE"/>
    <property type="match status" value="1"/>
</dbReference>
<dbReference type="Gene3D" id="3.40.50.980">
    <property type="match status" value="2"/>
</dbReference>
<keyword evidence="8" id="KW-1185">Reference proteome</keyword>
<dbReference type="GO" id="GO:0003824">
    <property type="term" value="F:catalytic activity"/>
    <property type="evidence" value="ECO:0007669"/>
    <property type="project" value="InterPro"/>
</dbReference>
<comment type="caution">
    <text evidence="7">The sequence shown here is derived from an EMBL/GenBank/DDBJ whole genome shotgun (WGS) entry which is preliminary data.</text>
</comment>
<dbReference type="Proteomes" id="UP000248856">
    <property type="component" value="Unassembled WGS sequence"/>
</dbReference>
<dbReference type="NCBIfam" id="TIGR01720">
    <property type="entry name" value="NRPS-para261"/>
    <property type="match status" value="1"/>
</dbReference>
<keyword evidence="4" id="KW-0597">Phosphoprotein</keyword>
<dbReference type="FunFam" id="3.40.50.980:FF:000001">
    <property type="entry name" value="Non-ribosomal peptide synthetase"/>
    <property type="match status" value="1"/>
</dbReference>
<dbReference type="GO" id="GO:0031177">
    <property type="term" value="F:phosphopantetheine binding"/>
    <property type="evidence" value="ECO:0007669"/>
    <property type="project" value="TreeGrafter"/>
</dbReference>
<reference evidence="7 8" key="1">
    <citation type="submission" date="2018-06" db="EMBL/GenBank/DDBJ databases">
        <title>Genomic Encyclopedia of Archaeal and Bacterial Type Strains, Phase II (KMG-II): from individual species to whole genera.</title>
        <authorList>
            <person name="Goeker M."/>
        </authorList>
    </citation>
    <scope>NUCLEOTIDE SEQUENCE [LARGE SCALE GENOMIC DNA]</scope>
    <source>
        <strain evidence="7 8">CFPB 3232</strain>
    </source>
</reference>
<dbReference type="SMART" id="SM00824">
    <property type="entry name" value="PKS_TE"/>
    <property type="match status" value="1"/>
</dbReference>
<accession>A0A328ZIG9</accession>
<dbReference type="InterPro" id="IPR036736">
    <property type="entry name" value="ACP-like_sf"/>
</dbReference>
<dbReference type="CDD" id="cd19543">
    <property type="entry name" value="DCL_NRPS"/>
    <property type="match status" value="1"/>
</dbReference>
<feature type="domain" description="Carrier" evidence="6">
    <location>
        <begin position="1160"/>
        <end position="1237"/>
    </location>
</feature>
<dbReference type="InterPro" id="IPR029058">
    <property type="entry name" value="AB_hydrolase_fold"/>
</dbReference>
<dbReference type="PROSITE" id="PS50075">
    <property type="entry name" value="CARRIER"/>
    <property type="match status" value="1"/>
</dbReference>
<dbReference type="GO" id="GO:0043041">
    <property type="term" value="P:amino acid activation for nonribosomal peptide biosynthetic process"/>
    <property type="evidence" value="ECO:0007669"/>
    <property type="project" value="TreeGrafter"/>
</dbReference>
<dbReference type="GO" id="GO:0005737">
    <property type="term" value="C:cytoplasm"/>
    <property type="evidence" value="ECO:0007669"/>
    <property type="project" value="TreeGrafter"/>
</dbReference>
<dbReference type="SUPFAM" id="SSF47336">
    <property type="entry name" value="ACP-like"/>
    <property type="match status" value="1"/>
</dbReference>
<dbReference type="InterPro" id="IPR010071">
    <property type="entry name" value="AA_adenyl_dom"/>
</dbReference>
<dbReference type="SUPFAM" id="SSF52777">
    <property type="entry name" value="CoA-dependent acyltransferases"/>
    <property type="match status" value="3"/>
</dbReference>
<dbReference type="InterPro" id="IPR020459">
    <property type="entry name" value="AMP-binding"/>
</dbReference>
<gene>
    <name evidence="7" type="ORF">AX018_10021</name>
</gene>
<evidence type="ECO:0000313" key="7">
    <source>
        <dbReference type="EMBL" id="RAR86040.1"/>
    </source>
</evidence>
<dbReference type="InterPro" id="IPR006162">
    <property type="entry name" value="Ppantetheine_attach_site"/>
</dbReference>
<comment type="cofactor">
    <cofactor evidence="1">
        <name>pantetheine 4'-phosphate</name>
        <dbReference type="ChEBI" id="CHEBI:47942"/>
    </cofactor>
</comment>
<evidence type="ECO:0000259" key="6">
    <source>
        <dbReference type="PROSITE" id="PS50075"/>
    </source>
</evidence>
<dbReference type="Gene3D" id="1.10.1200.10">
    <property type="entry name" value="ACP-like"/>
    <property type="match status" value="1"/>
</dbReference>
<name>A0A328ZIG9_9BURK</name>
<dbReference type="Pfam" id="PF00550">
    <property type="entry name" value="PP-binding"/>
    <property type="match status" value="1"/>
</dbReference>
<evidence type="ECO:0000256" key="5">
    <source>
        <dbReference type="ARBA" id="ARBA00022737"/>
    </source>
</evidence>
<dbReference type="Gene3D" id="3.40.50.1820">
    <property type="entry name" value="alpha/beta hydrolase"/>
    <property type="match status" value="1"/>
</dbReference>
<dbReference type="Gene3D" id="3.30.300.30">
    <property type="match status" value="1"/>
</dbReference>
<dbReference type="InterPro" id="IPR009081">
    <property type="entry name" value="PP-bd_ACP"/>
</dbReference>
<dbReference type="InterPro" id="IPR001242">
    <property type="entry name" value="Condensation_dom"/>
</dbReference>
<dbReference type="GO" id="GO:0044550">
    <property type="term" value="P:secondary metabolite biosynthetic process"/>
    <property type="evidence" value="ECO:0007669"/>
    <property type="project" value="UniProtKB-ARBA"/>
</dbReference>
<dbReference type="Pfam" id="PF00668">
    <property type="entry name" value="Condensation"/>
    <property type="match status" value="2"/>
</dbReference>
<dbReference type="PROSITE" id="PS00012">
    <property type="entry name" value="PHOSPHOPANTETHEINE"/>
    <property type="match status" value="1"/>
</dbReference>
<dbReference type="InterPro" id="IPR020802">
    <property type="entry name" value="TesA-like"/>
</dbReference>
<proteinExistence type="inferred from homology"/>
<dbReference type="InterPro" id="IPR045851">
    <property type="entry name" value="AMP-bd_C_sf"/>
</dbReference>
<protein>
    <submittedName>
        <fullName evidence="7">Non-ribosomal peptide synthase protein (TIGR01720 family)/amino acid adenylation domain-containing protein</fullName>
    </submittedName>
</protein>
<dbReference type="InterPro" id="IPR025110">
    <property type="entry name" value="AMP-bd_C"/>
</dbReference>
<dbReference type="SUPFAM" id="SSF56801">
    <property type="entry name" value="Acetyl-CoA synthetase-like"/>
    <property type="match status" value="1"/>
</dbReference>
<dbReference type="FunFam" id="3.40.50.12780:FF:000012">
    <property type="entry name" value="Non-ribosomal peptide synthetase"/>
    <property type="match status" value="1"/>
</dbReference>
<dbReference type="InterPro" id="IPR000873">
    <property type="entry name" value="AMP-dep_synth/lig_dom"/>
</dbReference>
<dbReference type="PANTHER" id="PTHR45527">
    <property type="entry name" value="NONRIBOSOMAL PEPTIDE SYNTHETASE"/>
    <property type="match status" value="1"/>
</dbReference>
<evidence type="ECO:0000256" key="2">
    <source>
        <dbReference type="ARBA" id="ARBA00006432"/>
    </source>
</evidence>
<dbReference type="Pfam" id="PF00975">
    <property type="entry name" value="Thioesterase"/>
    <property type="match status" value="1"/>
</dbReference>
<dbReference type="InterPro" id="IPR010060">
    <property type="entry name" value="NRPS_synth"/>
</dbReference>
<dbReference type="Gene3D" id="3.30.559.30">
    <property type="entry name" value="Nonribosomal peptide synthetase, condensation domain"/>
    <property type="match status" value="2"/>
</dbReference>
<dbReference type="SUPFAM" id="SSF53474">
    <property type="entry name" value="alpha/beta-Hydrolases"/>
    <property type="match status" value="1"/>
</dbReference>
<dbReference type="InterPro" id="IPR023213">
    <property type="entry name" value="CAT-like_dom_sf"/>
</dbReference>
<evidence type="ECO:0000256" key="3">
    <source>
        <dbReference type="ARBA" id="ARBA00022450"/>
    </source>
</evidence>
<dbReference type="NCBIfam" id="TIGR01733">
    <property type="entry name" value="AA-adenyl-dom"/>
    <property type="match status" value="1"/>
</dbReference>